<feature type="region of interest" description="Disordered" evidence="1">
    <location>
        <begin position="12"/>
        <end position="74"/>
    </location>
</feature>
<evidence type="ECO:0000313" key="2">
    <source>
        <dbReference type="EMBL" id="TFY68912.1"/>
    </source>
</evidence>
<feature type="compositionally biased region" description="Basic and acidic residues" evidence="1">
    <location>
        <begin position="51"/>
        <end position="64"/>
    </location>
</feature>
<feature type="compositionally biased region" description="Low complexity" evidence="1">
    <location>
        <begin position="402"/>
        <end position="437"/>
    </location>
</feature>
<sequence length="631" mass="68658">MARARTEKLIAKILNSGKKKRSSTSANAIKKPWRHQSKPSPAVEANMSLTEKARRSAARAERRQQKSSLNTDLENIRAEMRRHAEALREKYGMNTVDWFYKTIMQQTGKASFKRKPSLWNAWQRGELARRNAARSEGTPRLKLSDVKTELSTSWNTMTNSEKVAATKDYLPELEEARENRKFIKHNTEMAAHSDGQKTLATVQVILQSLAERCGIKTMVVAVRERATQLFSPWMFSTSPRLPHFFELILKTSIQEIMCRLEGYSVSGVEGLVDDHIRQTKDLKAYLVELIRQKLDVLIKEKRLEPIPRIFYINFEKNMTLPHHVELKGWPLKELCCPSDIKSRTEVELVVQGLQNGTTYWKYLEGEDWKAWQTTYFGRVTGSSPTVPPTPDIERASSETSEETVVASTPSSTAAASESGPPEGPSSTTESPNTSAAPPTEPVHSPAPMPSPPSTTAGDGSANKRPSGDSVEQQPTSTKKRRQAAPDPFTQFINLGVEGAPVAVKTTTRKPRKKKTDNPPTTSESSSAPKGTGSKSKAKSKSKSKSNKGDTPEAASSAASAPTTASTPLPATATTATPTAAPAATAPAPTILPTLTTAPTSMPMPALPSTSVPMPVTMPGPAIAAPIPGSVA</sequence>
<feature type="compositionally biased region" description="Low complexity" evidence="1">
    <location>
        <begin position="551"/>
        <end position="600"/>
    </location>
</feature>
<name>A0A4Y9Z307_9APHY</name>
<evidence type="ECO:0000313" key="3">
    <source>
        <dbReference type="Proteomes" id="UP000298390"/>
    </source>
</evidence>
<dbReference type="EMBL" id="SEKV01000020">
    <property type="protein sequence ID" value="TFY68912.1"/>
    <property type="molecule type" value="Genomic_DNA"/>
</dbReference>
<feature type="compositionally biased region" description="Pro residues" evidence="1">
    <location>
        <begin position="438"/>
        <end position="452"/>
    </location>
</feature>
<dbReference type="AlphaFoldDB" id="A0A4Y9Z307"/>
<proteinExistence type="predicted"/>
<dbReference type="STRING" id="34475.A0A4Y9Z307"/>
<comment type="caution">
    <text evidence="2">The sequence shown here is derived from an EMBL/GenBank/DDBJ whole genome shotgun (WGS) entry which is preliminary data.</text>
</comment>
<feature type="region of interest" description="Disordered" evidence="1">
    <location>
        <begin position="379"/>
        <end position="611"/>
    </location>
</feature>
<dbReference type="Proteomes" id="UP000298390">
    <property type="component" value="Unassembled WGS sequence"/>
</dbReference>
<gene>
    <name evidence="2" type="ORF">EVJ58_g718</name>
</gene>
<feature type="compositionally biased region" description="Basic residues" evidence="1">
    <location>
        <begin position="535"/>
        <end position="545"/>
    </location>
</feature>
<accession>A0A4Y9Z307</accession>
<feature type="compositionally biased region" description="Low complexity" evidence="1">
    <location>
        <begin position="517"/>
        <end position="534"/>
    </location>
</feature>
<organism evidence="2 3">
    <name type="scientific">Rhodofomes roseus</name>
    <dbReference type="NCBI Taxonomy" id="34475"/>
    <lineage>
        <taxon>Eukaryota</taxon>
        <taxon>Fungi</taxon>
        <taxon>Dikarya</taxon>
        <taxon>Basidiomycota</taxon>
        <taxon>Agaricomycotina</taxon>
        <taxon>Agaricomycetes</taxon>
        <taxon>Polyporales</taxon>
        <taxon>Rhodofomes</taxon>
    </lineage>
</organism>
<protein>
    <submittedName>
        <fullName evidence="2">Uncharacterized protein</fullName>
    </submittedName>
</protein>
<evidence type="ECO:0000256" key="1">
    <source>
        <dbReference type="SAM" id="MobiDB-lite"/>
    </source>
</evidence>
<reference evidence="2 3" key="1">
    <citation type="submission" date="2019-01" db="EMBL/GenBank/DDBJ databases">
        <title>Genome sequencing of the rare red list fungi Fomitopsis rosea.</title>
        <authorList>
            <person name="Buettner E."/>
            <person name="Kellner H."/>
        </authorList>
    </citation>
    <scope>NUCLEOTIDE SEQUENCE [LARGE SCALE GENOMIC DNA]</scope>
    <source>
        <strain evidence="2 3">DSM 105464</strain>
    </source>
</reference>